<comment type="caution">
    <text evidence="2">The sequence shown here is derived from an EMBL/GenBank/DDBJ whole genome shotgun (WGS) entry which is preliminary data.</text>
</comment>
<dbReference type="Proteomes" id="UP000054826">
    <property type="component" value="Unassembled WGS sequence"/>
</dbReference>
<proteinExistence type="predicted"/>
<evidence type="ECO:0000313" key="4">
    <source>
        <dbReference type="Proteomes" id="UP000054826"/>
    </source>
</evidence>
<keyword evidence="3" id="KW-1185">Reference proteome</keyword>
<gene>
    <name evidence="1" type="ORF">T4B_7537</name>
    <name evidence="2" type="ORF">T4C_10628</name>
</gene>
<reference evidence="3 4" key="1">
    <citation type="submission" date="2015-01" db="EMBL/GenBank/DDBJ databases">
        <title>Evolution of Trichinella species and genotypes.</title>
        <authorList>
            <person name="Korhonen P.K."/>
            <person name="Edoardo P."/>
            <person name="Giuseppe L.R."/>
            <person name="Gasser R.B."/>
        </authorList>
    </citation>
    <scope>NUCLEOTIDE SEQUENCE [LARGE SCALE GENOMIC DNA]</scope>
    <source>
        <strain evidence="2">ISS176</strain>
        <strain evidence="1">ISS588</strain>
    </source>
</reference>
<accession>A0A0V1K1Y5</accession>
<dbReference type="EMBL" id="JYDS01000112">
    <property type="protein sequence ID" value="KRZ24891.1"/>
    <property type="molecule type" value="Genomic_DNA"/>
</dbReference>
<evidence type="ECO:0000313" key="1">
    <source>
        <dbReference type="EMBL" id="KRZ24891.1"/>
    </source>
</evidence>
<evidence type="ECO:0000313" key="3">
    <source>
        <dbReference type="Proteomes" id="UP000054805"/>
    </source>
</evidence>
<organism evidence="2 4">
    <name type="scientific">Trichinella pseudospiralis</name>
    <name type="common">Parasitic roundworm</name>
    <dbReference type="NCBI Taxonomy" id="6337"/>
    <lineage>
        <taxon>Eukaryota</taxon>
        <taxon>Metazoa</taxon>
        <taxon>Ecdysozoa</taxon>
        <taxon>Nematoda</taxon>
        <taxon>Enoplea</taxon>
        <taxon>Dorylaimia</taxon>
        <taxon>Trichinellida</taxon>
        <taxon>Trichinellidae</taxon>
        <taxon>Trichinella</taxon>
    </lineage>
</organism>
<dbReference type="AlphaFoldDB" id="A0A0V1K1Y5"/>
<dbReference type="Proteomes" id="UP000054805">
    <property type="component" value="Unassembled WGS sequence"/>
</dbReference>
<sequence>MPSFIDISKILFKYAQMAENAYYKDDILNKAKWIVDVLLLASYSFWLKRTKEVCQRSKYSK</sequence>
<evidence type="ECO:0000313" key="2">
    <source>
        <dbReference type="EMBL" id="KRZ41245.1"/>
    </source>
</evidence>
<protein>
    <submittedName>
        <fullName evidence="2">Uncharacterized protein</fullName>
    </submittedName>
</protein>
<dbReference type="EMBL" id="JYDV01000021">
    <property type="protein sequence ID" value="KRZ41245.1"/>
    <property type="molecule type" value="Genomic_DNA"/>
</dbReference>
<name>A0A0V1K1Y5_TRIPS</name>